<evidence type="ECO:0000256" key="4">
    <source>
        <dbReference type="ARBA" id="ARBA00023263"/>
    </source>
</evidence>
<comment type="similarity">
    <text evidence="2">Belongs to the fimbrial protein family.</text>
</comment>
<feature type="signal peptide" evidence="5">
    <location>
        <begin position="1"/>
        <end position="28"/>
    </location>
</feature>
<reference evidence="7 8" key="1">
    <citation type="submission" date="2023-08" db="EMBL/GenBank/DDBJ databases">
        <title>Achromobacter seleniivolatilans sp. nov., isolated from seleniferous soil.</title>
        <authorList>
            <person name="Zhang S."/>
            <person name="Li K."/>
            <person name="Peng J."/>
            <person name="Zhao Q."/>
            <person name="Wang H."/>
            <person name="Guo Y."/>
        </authorList>
    </citation>
    <scope>NUCLEOTIDE SEQUENCE [LARGE SCALE GENOMIC DNA]</scope>
    <source>
        <strain evidence="7 8">R39</strain>
    </source>
</reference>
<feature type="domain" description="Fimbrial-type adhesion" evidence="6">
    <location>
        <begin position="189"/>
        <end position="338"/>
    </location>
</feature>
<organism evidence="7 8">
    <name type="scientific">Achromobacter seleniivolatilans</name>
    <dbReference type="NCBI Taxonomy" id="3047478"/>
    <lineage>
        <taxon>Bacteria</taxon>
        <taxon>Pseudomonadati</taxon>
        <taxon>Pseudomonadota</taxon>
        <taxon>Betaproteobacteria</taxon>
        <taxon>Burkholderiales</taxon>
        <taxon>Alcaligenaceae</taxon>
        <taxon>Achromobacter</taxon>
    </lineage>
</organism>
<accession>A0ABY9LUP5</accession>
<gene>
    <name evidence="7" type="ORF">RAS12_17880</name>
</gene>
<dbReference type="EMBL" id="CP132976">
    <property type="protein sequence ID" value="WMD18509.1"/>
    <property type="molecule type" value="Genomic_DNA"/>
</dbReference>
<feature type="chain" id="PRO_5045308369" evidence="5">
    <location>
        <begin position="29"/>
        <end position="338"/>
    </location>
</feature>
<name>A0ABY9LUP5_9BURK</name>
<dbReference type="Gene3D" id="2.60.40.3310">
    <property type="match status" value="1"/>
</dbReference>
<dbReference type="RefSeq" id="WP_306937666.1">
    <property type="nucleotide sequence ID" value="NZ_CP132976.1"/>
</dbReference>
<dbReference type="InterPro" id="IPR050263">
    <property type="entry name" value="Bact_Fimbrial_Adh_Pro"/>
</dbReference>
<keyword evidence="8" id="KW-1185">Reference proteome</keyword>
<comment type="subcellular location">
    <subcellularLocation>
        <location evidence="1">Fimbrium</location>
    </subcellularLocation>
</comment>
<dbReference type="PANTHER" id="PTHR33420:SF12">
    <property type="entry name" value="FIMBRIN-LIKE PROTEIN FIMI-RELATED"/>
    <property type="match status" value="1"/>
</dbReference>
<dbReference type="SUPFAM" id="SSF49401">
    <property type="entry name" value="Bacterial adhesins"/>
    <property type="match status" value="1"/>
</dbReference>
<dbReference type="InterPro" id="IPR036937">
    <property type="entry name" value="Adhesion_dom_fimbrial_sf"/>
</dbReference>
<evidence type="ECO:0000313" key="8">
    <source>
        <dbReference type="Proteomes" id="UP001234798"/>
    </source>
</evidence>
<dbReference type="PANTHER" id="PTHR33420">
    <property type="entry name" value="FIMBRIAL SUBUNIT ELFA-RELATED"/>
    <property type="match status" value="1"/>
</dbReference>
<dbReference type="InterPro" id="IPR000259">
    <property type="entry name" value="Adhesion_dom_fimbrial"/>
</dbReference>
<evidence type="ECO:0000313" key="7">
    <source>
        <dbReference type="EMBL" id="WMD18509.1"/>
    </source>
</evidence>
<proteinExistence type="inferred from homology"/>
<dbReference type="Gene3D" id="2.60.40.1090">
    <property type="entry name" value="Fimbrial-type adhesion domain"/>
    <property type="match status" value="1"/>
</dbReference>
<keyword evidence="3 5" id="KW-0732">Signal</keyword>
<evidence type="ECO:0000256" key="1">
    <source>
        <dbReference type="ARBA" id="ARBA00004561"/>
    </source>
</evidence>
<dbReference type="Proteomes" id="UP001234798">
    <property type="component" value="Chromosome"/>
</dbReference>
<evidence type="ECO:0000256" key="2">
    <source>
        <dbReference type="ARBA" id="ARBA00006671"/>
    </source>
</evidence>
<evidence type="ECO:0000259" key="6">
    <source>
        <dbReference type="Pfam" id="PF00419"/>
    </source>
</evidence>
<dbReference type="Pfam" id="PF00419">
    <property type="entry name" value="Fimbrial"/>
    <property type="match status" value="1"/>
</dbReference>
<evidence type="ECO:0000256" key="5">
    <source>
        <dbReference type="SAM" id="SignalP"/>
    </source>
</evidence>
<evidence type="ECO:0000256" key="3">
    <source>
        <dbReference type="ARBA" id="ARBA00022729"/>
    </source>
</evidence>
<protein>
    <submittedName>
        <fullName evidence="7">Fimbrial protein</fullName>
    </submittedName>
</protein>
<keyword evidence="4" id="KW-0281">Fimbrium</keyword>
<dbReference type="InterPro" id="IPR008966">
    <property type="entry name" value="Adhesion_dom_sf"/>
</dbReference>
<sequence length="338" mass="34375">MRRYEIFGTFKNLLCVLALLFLPHLAHASCSASPAMPYLQTMNNMAVASNLAVGETIPGSMRHYTLSGQCTASGANYSGAPVVSCYYGSGTEVMPGIYSTGVGGVGIRLRNAAGQPMTNASGVNCDTRAARLGTLNADLTYSITISIEFVKTGAILGGNLDQSQTWFGFGVYNGGAASTLGGGGINYMGFSGNIVTRQIACNVTYPPTVSLAAVAAKSISGVGSTALPTPFSIGLTCDGAAVVGITFDGAVGTPINAAAAGVFGILNEGAPGVASGVGVQLVNAVTHAPVPLQTRTALGSIAANLQSTYQYAIRYYGLTATPSPGVVNGAMVFTFDYQ</sequence>